<feature type="transmembrane region" description="Helical" evidence="7">
    <location>
        <begin position="83"/>
        <end position="101"/>
    </location>
</feature>
<proteinExistence type="inferred from homology"/>
<feature type="domain" description="ABC transmembrane type-1" evidence="8">
    <location>
        <begin position="76"/>
        <end position="275"/>
    </location>
</feature>
<name>A0AA96LX60_9BACL</name>
<dbReference type="PROSITE" id="PS50928">
    <property type="entry name" value="ABC_TM1"/>
    <property type="match status" value="1"/>
</dbReference>
<evidence type="ECO:0000256" key="1">
    <source>
        <dbReference type="ARBA" id="ARBA00004651"/>
    </source>
</evidence>
<comment type="subcellular location">
    <subcellularLocation>
        <location evidence="1 7">Cell membrane</location>
        <topology evidence="1 7">Multi-pass membrane protein</topology>
    </subcellularLocation>
</comment>
<feature type="transmembrane region" description="Helical" evidence="7">
    <location>
        <begin position="186"/>
        <end position="209"/>
    </location>
</feature>
<dbReference type="KEGG" id="proo:MJB10_09220"/>
<protein>
    <submittedName>
        <fullName evidence="9">Carbohydrate ABC transporter permease</fullName>
    </submittedName>
</protein>
<dbReference type="InterPro" id="IPR000515">
    <property type="entry name" value="MetI-like"/>
</dbReference>
<dbReference type="PANTHER" id="PTHR43744">
    <property type="entry name" value="ABC TRANSPORTER PERMEASE PROTEIN MG189-RELATED-RELATED"/>
    <property type="match status" value="1"/>
</dbReference>
<accession>A0AA96LX60</accession>
<feature type="transmembrane region" description="Helical" evidence="7">
    <location>
        <begin position="147"/>
        <end position="165"/>
    </location>
</feature>
<dbReference type="Proteomes" id="UP001304650">
    <property type="component" value="Chromosome"/>
</dbReference>
<evidence type="ECO:0000256" key="5">
    <source>
        <dbReference type="ARBA" id="ARBA00022989"/>
    </source>
</evidence>
<evidence type="ECO:0000259" key="8">
    <source>
        <dbReference type="PROSITE" id="PS50928"/>
    </source>
</evidence>
<sequence>MRKWDQTWGFRVFAIGNYLFLTAIALLCLLPLLNVLSVSLSSSYAANANLVKLWPVDFTLKSYQLIFSRKEIHDAFVISIERTVLGVLLNNILTVFMAYPLSKSGLRFRGRNIYMWTIIFVMLFNGGLVPTYILVKDLHLINTIWSLILPGAVPIFSVILMMNFFKQLPNEIEEAAFIDGASYWKSLLYVIIPLSMPVIATVTLFHFVAHWNDWFSGLLYMNDLKNYPLQTTLQTVLKGADIKSLEDAKNYSDVSSRTLRSAQIFVTTLPILILYPFLQKYFTKGIVLGSVKG</sequence>
<dbReference type="PANTHER" id="PTHR43744:SF9">
    <property type="entry name" value="POLYGALACTURONAN_RHAMNOGALACTURONAN TRANSPORT SYSTEM PERMEASE PROTEIN YTCP"/>
    <property type="match status" value="1"/>
</dbReference>
<reference evidence="9" key="1">
    <citation type="submission" date="2022-02" db="EMBL/GenBank/DDBJ databases">
        <title>Paenibacillus sp. MBLB1832 Whole Genome Shotgun Sequencing.</title>
        <authorList>
            <person name="Hwang C.Y."/>
            <person name="Cho E.-S."/>
            <person name="Seo M.-J."/>
        </authorList>
    </citation>
    <scope>NUCLEOTIDE SEQUENCE</scope>
    <source>
        <strain evidence="9">MBLB1832</strain>
    </source>
</reference>
<keyword evidence="5 7" id="KW-1133">Transmembrane helix</keyword>
<dbReference type="RefSeq" id="WP_314803818.1">
    <property type="nucleotide sequence ID" value="NZ_CP130319.1"/>
</dbReference>
<dbReference type="Gene3D" id="1.10.3720.10">
    <property type="entry name" value="MetI-like"/>
    <property type="match status" value="1"/>
</dbReference>
<dbReference type="Pfam" id="PF00528">
    <property type="entry name" value="BPD_transp_1"/>
    <property type="match status" value="1"/>
</dbReference>
<feature type="transmembrane region" description="Helical" evidence="7">
    <location>
        <begin position="261"/>
        <end position="278"/>
    </location>
</feature>
<feature type="transmembrane region" description="Helical" evidence="7">
    <location>
        <begin position="113"/>
        <end position="135"/>
    </location>
</feature>
<dbReference type="GO" id="GO:0055085">
    <property type="term" value="P:transmembrane transport"/>
    <property type="evidence" value="ECO:0007669"/>
    <property type="project" value="InterPro"/>
</dbReference>
<keyword evidence="10" id="KW-1185">Reference proteome</keyword>
<keyword evidence="6 7" id="KW-0472">Membrane</keyword>
<keyword evidence="3" id="KW-1003">Cell membrane</keyword>
<dbReference type="EMBL" id="CP130319">
    <property type="protein sequence ID" value="WNR46255.1"/>
    <property type="molecule type" value="Genomic_DNA"/>
</dbReference>
<organism evidence="9 10">
    <name type="scientific">Paenibacillus roseopurpureus</name>
    <dbReference type="NCBI Taxonomy" id="2918901"/>
    <lineage>
        <taxon>Bacteria</taxon>
        <taxon>Bacillati</taxon>
        <taxon>Bacillota</taxon>
        <taxon>Bacilli</taxon>
        <taxon>Bacillales</taxon>
        <taxon>Paenibacillaceae</taxon>
        <taxon>Paenibacillus</taxon>
    </lineage>
</organism>
<dbReference type="GO" id="GO:0005886">
    <property type="term" value="C:plasma membrane"/>
    <property type="evidence" value="ECO:0007669"/>
    <property type="project" value="UniProtKB-SubCell"/>
</dbReference>
<comment type="similarity">
    <text evidence="7">Belongs to the binding-protein-dependent transport system permease family.</text>
</comment>
<evidence type="ECO:0000256" key="7">
    <source>
        <dbReference type="RuleBase" id="RU363032"/>
    </source>
</evidence>
<feature type="transmembrane region" description="Helical" evidence="7">
    <location>
        <begin position="12"/>
        <end position="33"/>
    </location>
</feature>
<evidence type="ECO:0000313" key="9">
    <source>
        <dbReference type="EMBL" id="WNR46255.1"/>
    </source>
</evidence>
<dbReference type="InterPro" id="IPR035906">
    <property type="entry name" value="MetI-like_sf"/>
</dbReference>
<evidence type="ECO:0000256" key="3">
    <source>
        <dbReference type="ARBA" id="ARBA00022475"/>
    </source>
</evidence>
<dbReference type="SUPFAM" id="SSF161098">
    <property type="entry name" value="MetI-like"/>
    <property type="match status" value="1"/>
</dbReference>
<evidence type="ECO:0000313" key="10">
    <source>
        <dbReference type="Proteomes" id="UP001304650"/>
    </source>
</evidence>
<keyword evidence="4 7" id="KW-0812">Transmembrane</keyword>
<evidence type="ECO:0000256" key="6">
    <source>
        <dbReference type="ARBA" id="ARBA00023136"/>
    </source>
</evidence>
<dbReference type="AlphaFoldDB" id="A0AA96LX60"/>
<keyword evidence="2 7" id="KW-0813">Transport</keyword>
<dbReference type="CDD" id="cd06261">
    <property type="entry name" value="TM_PBP2"/>
    <property type="match status" value="1"/>
</dbReference>
<evidence type="ECO:0000256" key="2">
    <source>
        <dbReference type="ARBA" id="ARBA00022448"/>
    </source>
</evidence>
<evidence type="ECO:0000256" key="4">
    <source>
        <dbReference type="ARBA" id="ARBA00022692"/>
    </source>
</evidence>
<gene>
    <name evidence="9" type="ORF">MJB10_09220</name>
</gene>